<name>A0A1K0IYB4_CUPNE</name>
<accession>A0A1K0IYB4</accession>
<reference evidence="1" key="1">
    <citation type="submission" date="2016-09" db="EMBL/GenBank/DDBJ databases">
        <authorList>
            <person name="Capua I."/>
            <person name="De Benedictis P."/>
            <person name="Joannis T."/>
            <person name="Lombin L.H."/>
            <person name="Cattoli G."/>
        </authorList>
    </citation>
    <scope>NUCLEOTIDE SEQUENCE</scope>
    <source>
        <strain evidence="1">B9</strain>
    </source>
</reference>
<gene>
    <name evidence="1" type="ORF">CNECB9_4390016</name>
</gene>
<organism evidence="1">
    <name type="scientific">Cupriavidus necator</name>
    <name type="common">Alcaligenes eutrophus</name>
    <name type="synonym">Ralstonia eutropha</name>
    <dbReference type="NCBI Taxonomy" id="106590"/>
    <lineage>
        <taxon>Bacteria</taxon>
        <taxon>Pseudomonadati</taxon>
        <taxon>Pseudomonadota</taxon>
        <taxon>Betaproteobacteria</taxon>
        <taxon>Burkholderiales</taxon>
        <taxon>Burkholderiaceae</taxon>
        <taxon>Cupriavidus</taxon>
    </lineage>
</organism>
<dbReference type="AlphaFoldDB" id="A0A1K0IYB4"/>
<dbReference type="EMBL" id="FMSH01000378">
    <property type="protein sequence ID" value="SCU85043.1"/>
    <property type="molecule type" value="Genomic_DNA"/>
</dbReference>
<dbReference type="RefSeq" id="WP_422696066.1">
    <property type="nucleotide sequence ID" value="NZ_FMSH01000378.1"/>
</dbReference>
<protein>
    <submittedName>
        <fullName evidence="1">Uncharacterized protein</fullName>
    </submittedName>
</protein>
<evidence type="ECO:0000313" key="1">
    <source>
        <dbReference type="EMBL" id="SCU85043.1"/>
    </source>
</evidence>
<sequence>MDQASGATIVINASQSIKTTQETNVLSPHEFAALILVKEAPNPEELDPMAIDTLLAHQFVTLENQPSGQACPRLTQRGDSLLKAVARFR</sequence>
<proteinExistence type="predicted"/>